<dbReference type="Gene3D" id="3.30.70.270">
    <property type="match status" value="1"/>
</dbReference>
<dbReference type="SMART" id="SM00267">
    <property type="entry name" value="GGDEF"/>
    <property type="match status" value="1"/>
</dbReference>
<dbReference type="InterPro" id="IPR029787">
    <property type="entry name" value="Nucleotide_cyclase"/>
</dbReference>
<keyword evidence="9" id="KW-1185">Reference proteome</keyword>
<evidence type="ECO:0000259" key="7">
    <source>
        <dbReference type="PROSITE" id="PS50887"/>
    </source>
</evidence>
<dbReference type="InterPro" id="IPR035919">
    <property type="entry name" value="EAL_sf"/>
</dbReference>
<dbReference type="InterPro" id="IPR000014">
    <property type="entry name" value="PAS"/>
</dbReference>
<evidence type="ECO:0000256" key="1">
    <source>
        <dbReference type="ARBA" id="ARBA00018672"/>
    </source>
</evidence>
<dbReference type="CDD" id="cd01948">
    <property type="entry name" value="EAL"/>
    <property type="match status" value="1"/>
</dbReference>
<sequence>MINQIFNKKNPLVLVADDSALIRSTLRNFLEEQGYRVIEAENGAKALSLFEIKNPDLVLMDFVMPVMDGVTACSKIQELKNGKDTPVIMITSMDDESSVNRVFNSGAADYVSKPINWAVLRQRITRLLKARHNEISLGQSEAFALSIINHAVEGIITVDSMGIIKFMNPAAEITFGYSQSELLGKNICNLISGLRFPEIYYEKTTDSNCEFSGYQKNGDKIPIELTISKFNSSDSPLYTVILRDVTERKNYEDMIKYKAFYDSLTELPNRLLLKDRLSLEISHAKHTNQKLAVMYLDLDRFKLINDTLGHNTGDSVLKQVSARLKECVRPDDTVARIGGDEFVILLPGITQEEKIGNIAHRVLNSIREPIIINEHELYLTISIGITVFPNDGEDEETLLTNADVAMYRAKEKGKNNFQIYTHALNAKALERLALENSLRRALEYKEFVVHYQPKVDTESEQVIGMEALVRWQHPKWGLVPPQKFIPLAEETGLIVPIGEWVLHTACTHTKALHNMGLKPLTVAVNLSAVQFELQNLTKMVSKVLAETGLDPQYLELEITESVAMQNVEHTLNMIRDLKAMGIKFAIDDFGTGYSSLSQLSNFSVHKLKIDRSFVSKINGEKDNSIIPSTVLALGKSLDLSIVAEGVESQEQVDFLKENNCDEMQGFFFGKPMPIENFKQLYSTDLNIDISKK</sequence>
<proteinExistence type="predicted"/>
<dbReference type="InterPro" id="IPR052155">
    <property type="entry name" value="Biofilm_reg_signaling"/>
</dbReference>
<dbReference type="SUPFAM" id="SSF52172">
    <property type="entry name" value="CheY-like"/>
    <property type="match status" value="1"/>
</dbReference>
<dbReference type="PROSITE" id="PS50887">
    <property type="entry name" value="GGDEF"/>
    <property type="match status" value="1"/>
</dbReference>
<dbReference type="InterPro" id="IPR000160">
    <property type="entry name" value="GGDEF_dom"/>
</dbReference>
<dbReference type="Gene3D" id="3.30.450.20">
    <property type="entry name" value="PAS domain"/>
    <property type="match status" value="1"/>
</dbReference>
<dbReference type="AlphaFoldDB" id="A0A069RPB5"/>
<dbReference type="PROSITE" id="PS50110">
    <property type="entry name" value="RESPONSE_REGULATORY"/>
    <property type="match status" value="1"/>
</dbReference>
<dbReference type="SUPFAM" id="SSF55073">
    <property type="entry name" value="Nucleotide cyclase"/>
    <property type="match status" value="1"/>
</dbReference>
<dbReference type="Pfam" id="PF13426">
    <property type="entry name" value="PAS_9"/>
    <property type="match status" value="1"/>
</dbReference>
<dbReference type="NCBIfam" id="TIGR00229">
    <property type="entry name" value="sensory_box"/>
    <property type="match status" value="1"/>
</dbReference>
<dbReference type="SMART" id="SM00448">
    <property type="entry name" value="REC"/>
    <property type="match status" value="1"/>
</dbReference>
<dbReference type="SMART" id="SM00052">
    <property type="entry name" value="EAL"/>
    <property type="match status" value="1"/>
</dbReference>
<dbReference type="Proteomes" id="UP000027946">
    <property type="component" value="Unassembled WGS sequence"/>
</dbReference>
<dbReference type="InterPro" id="IPR001789">
    <property type="entry name" value="Sig_transdc_resp-reg_receiver"/>
</dbReference>
<feature type="domain" description="PAS" evidence="5">
    <location>
        <begin position="140"/>
        <end position="198"/>
    </location>
</feature>
<comment type="caution">
    <text evidence="8">The sequence shown here is derived from an EMBL/GenBank/DDBJ whole genome shotgun (WGS) entry which is preliminary data.</text>
</comment>
<dbReference type="InterPro" id="IPR011006">
    <property type="entry name" value="CheY-like_superfamily"/>
</dbReference>
<gene>
    <name evidence="8" type="ORF">CLIT_5c00270</name>
</gene>
<dbReference type="RefSeq" id="WP_038262493.1">
    <property type="nucleotide sequence ID" value="NZ_FSRH01000007.1"/>
</dbReference>
<evidence type="ECO:0000256" key="3">
    <source>
        <dbReference type="PROSITE-ProRule" id="PRU00169"/>
    </source>
</evidence>
<feature type="modified residue" description="4-aspartylphosphate" evidence="3">
    <location>
        <position position="61"/>
    </location>
</feature>
<dbReference type="NCBIfam" id="TIGR00254">
    <property type="entry name" value="GGDEF"/>
    <property type="match status" value="1"/>
</dbReference>
<reference evidence="8 9" key="1">
    <citation type="submission" date="2014-03" db="EMBL/GenBank/DDBJ databases">
        <title>Genome sequence of Clostridium litorale W6, DSM 5388.</title>
        <authorList>
            <person name="Poehlein A."/>
            <person name="Jagirdar A."/>
            <person name="Khonsari B."/>
            <person name="Chibani C.M."/>
            <person name="Gutierrez Gutierrez D.A."/>
            <person name="Davydova E."/>
            <person name="Alghaithi H.S."/>
            <person name="Nair K.P."/>
            <person name="Dhamotharan K."/>
            <person name="Chandran L."/>
            <person name="G W."/>
            <person name="Daniel R."/>
        </authorList>
    </citation>
    <scope>NUCLEOTIDE SEQUENCE [LARGE SCALE GENOMIC DNA]</scope>
    <source>
        <strain evidence="8 9">W6</strain>
    </source>
</reference>
<evidence type="ECO:0000259" key="4">
    <source>
        <dbReference type="PROSITE" id="PS50110"/>
    </source>
</evidence>
<comment type="function">
    <text evidence="2">May play the central regulatory role in sporulation. It may be an element of the effector pathway responsible for the activation of sporulation genes in response to nutritional stress. Spo0A may act in concert with spo0H (a sigma factor) to control the expression of some genes that are critical to the sporulation process.</text>
</comment>
<dbReference type="Pfam" id="PF00072">
    <property type="entry name" value="Response_reg"/>
    <property type="match status" value="1"/>
</dbReference>
<dbReference type="Gene3D" id="3.40.50.2300">
    <property type="match status" value="1"/>
</dbReference>
<organism evidence="8 9">
    <name type="scientific">Peptoclostridium litorale DSM 5388</name>
    <dbReference type="NCBI Taxonomy" id="1121324"/>
    <lineage>
        <taxon>Bacteria</taxon>
        <taxon>Bacillati</taxon>
        <taxon>Bacillota</taxon>
        <taxon>Clostridia</taxon>
        <taxon>Peptostreptococcales</taxon>
        <taxon>Peptoclostridiaceae</taxon>
        <taxon>Peptoclostridium</taxon>
    </lineage>
</organism>
<dbReference type="CDD" id="cd01949">
    <property type="entry name" value="GGDEF"/>
    <property type="match status" value="1"/>
</dbReference>
<dbReference type="STRING" id="1121324.CLIT_5c00270"/>
<evidence type="ECO:0000313" key="8">
    <source>
        <dbReference type="EMBL" id="KDR96017.1"/>
    </source>
</evidence>
<keyword evidence="3" id="KW-0597">Phosphoprotein</keyword>
<dbReference type="CDD" id="cd00130">
    <property type="entry name" value="PAS"/>
    <property type="match status" value="1"/>
</dbReference>
<name>A0A069RPB5_PEPLI</name>
<feature type="domain" description="Response regulatory" evidence="4">
    <location>
        <begin position="12"/>
        <end position="128"/>
    </location>
</feature>
<dbReference type="PANTHER" id="PTHR44757">
    <property type="entry name" value="DIGUANYLATE CYCLASE DGCP"/>
    <property type="match status" value="1"/>
</dbReference>
<evidence type="ECO:0000259" key="5">
    <source>
        <dbReference type="PROSITE" id="PS50112"/>
    </source>
</evidence>
<dbReference type="eggNOG" id="COG5001">
    <property type="taxonomic scope" value="Bacteria"/>
</dbReference>
<feature type="domain" description="GGDEF" evidence="7">
    <location>
        <begin position="289"/>
        <end position="422"/>
    </location>
</feature>
<dbReference type="PROSITE" id="PS50112">
    <property type="entry name" value="PAS"/>
    <property type="match status" value="1"/>
</dbReference>
<dbReference type="FunFam" id="3.20.20.450:FF:000001">
    <property type="entry name" value="Cyclic di-GMP phosphodiesterase yahA"/>
    <property type="match status" value="1"/>
</dbReference>
<protein>
    <recommendedName>
        <fullName evidence="1">Stage 0 sporulation protein A homolog</fullName>
    </recommendedName>
</protein>
<dbReference type="Pfam" id="PF00990">
    <property type="entry name" value="GGDEF"/>
    <property type="match status" value="1"/>
</dbReference>
<dbReference type="EMBL" id="JJMM01000005">
    <property type="protein sequence ID" value="KDR96017.1"/>
    <property type="molecule type" value="Genomic_DNA"/>
</dbReference>
<dbReference type="SUPFAM" id="SSF141868">
    <property type="entry name" value="EAL domain-like"/>
    <property type="match status" value="1"/>
</dbReference>
<dbReference type="FunFam" id="3.30.70.270:FF:000001">
    <property type="entry name" value="Diguanylate cyclase domain protein"/>
    <property type="match status" value="1"/>
</dbReference>
<dbReference type="CDD" id="cd17574">
    <property type="entry name" value="REC_OmpR"/>
    <property type="match status" value="1"/>
</dbReference>
<dbReference type="InterPro" id="IPR035965">
    <property type="entry name" value="PAS-like_dom_sf"/>
</dbReference>
<dbReference type="GO" id="GO:0000160">
    <property type="term" value="P:phosphorelay signal transduction system"/>
    <property type="evidence" value="ECO:0007669"/>
    <property type="project" value="InterPro"/>
</dbReference>
<evidence type="ECO:0000256" key="2">
    <source>
        <dbReference type="ARBA" id="ARBA00024867"/>
    </source>
</evidence>
<dbReference type="OrthoDB" id="1757987at2"/>
<feature type="domain" description="EAL" evidence="6">
    <location>
        <begin position="431"/>
        <end position="685"/>
    </location>
</feature>
<evidence type="ECO:0000313" key="9">
    <source>
        <dbReference type="Proteomes" id="UP000027946"/>
    </source>
</evidence>
<dbReference type="InterPro" id="IPR001633">
    <property type="entry name" value="EAL_dom"/>
</dbReference>
<dbReference type="SMART" id="SM00091">
    <property type="entry name" value="PAS"/>
    <property type="match status" value="1"/>
</dbReference>
<dbReference type="PROSITE" id="PS50883">
    <property type="entry name" value="EAL"/>
    <property type="match status" value="1"/>
</dbReference>
<dbReference type="Pfam" id="PF00563">
    <property type="entry name" value="EAL"/>
    <property type="match status" value="1"/>
</dbReference>
<dbReference type="InterPro" id="IPR043128">
    <property type="entry name" value="Rev_trsase/Diguanyl_cyclase"/>
</dbReference>
<accession>A0A069RPB5</accession>
<dbReference type="SUPFAM" id="SSF55785">
    <property type="entry name" value="PYP-like sensor domain (PAS domain)"/>
    <property type="match status" value="1"/>
</dbReference>
<dbReference type="PANTHER" id="PTHR44757:SF2">
    <property type="entry name" value="BIOFILM ARCHITECTURE MAINTENANCE PROTEIN MBAA"/>
    <property type="match status" value="1"/>
</dbReference>
<evidence type="ECO:0000259" key="6">
    <source>
        <dbReference type="PROSITE" id="PS50883"/>
    </source>
</evidence>
<dbReference type="Gene3D" id="3.20.20.450">
    <property type="entry name" value="EAL domain"/>
    <property type="match status" value="1"/>
</dbReference>